<keyword evidence="2" id="KW-1185">Reference proteome</keyword>
<dbReference type="AlphaFoldDB" id="A0A3T0N1L7"/>
<dbReference type="RefSeq" id="WP_127748452.1">
    <property type="nucleotide sequence ID" value="NZ_CP033219.1"/>
</dbReference>
<proteinExistence type="predicted"/>
<sequence>MTGVTASLTTLGLDDAIRKLGALAGFDMAQLADEAGALLESSTRRRFETKIDPDGAAWTPWSEAYDDTRDHDRHSLLVSDGDLLDSIQSYATGTAAHVGSNLVYAAHHQFGGDEIGSGVPARPYLGVSAEDELDISDLVTGRLTELLQ</sequence>
<evidence type="ECO:0000313" key="1">
    <source>
        <dbReference type="EMBL" id="AZV77891.1"/>
    </source>
</evidence>
<organism evidence="1 2">
    <name type="scientific">Parasedimentitalea marina</name>
    <dbReference type="NCBI Taxonomy" id="2483033"/>
    <lineage>
        <taxon>Bacteria</taxon>
        <taxon>Pseudomonadati</taxon>
        <taxon>Pseudomonadota</taxon>
        <taxon>Alphaproteobacteria</taxon>
        <taxon>Rhodobacterales</taxon>
        <taxon>Paracoccaceae</taxon>
        <taxon>Parasedimentitalea</taxon>
    </lineage>
</organism>
<protein>
    <submittedName>
        <fullName evidence="1">Phage virion morphogenesis protein</fullName>
    </submittedName>
</protein>
<dbReference type="Pfam" id="PF05069">
    <property type="entry name" value="Phage_tail_S"/>
    <property type="match status" value="1"/>
</dbReference>
<dbReference type="KEGG" id="sedi:EBB79_08270"/>
<dbReference type="NCBIfam" id="TIGR01635">
    <property type="entry name" value="tail_comp_S"/>
    <property type="match status" value="1"/>
</dbReference>
<evidence type="ECO:0000313" key="2">
    <source>
        <dbReference type="Proteomes" id="UP000283063"/>
    </source>
</evidence>
<gene>
    <name evidence="1" type="ORF">EBB79_08270</name>
</gene>
<dbReference type="InterPro" id="IPR006522">
    <property type="entry name" value="Phage_virion_morphogenesis"/>
</dbReference>
<dbReference type="Proteomes" id="UP000283063">
    <property type="component" value="Chromosome"/>
</dbReference>
<accession>A0A3T0N1L7</accession>
<dbReference type="OrthoDB" id="2081253at2"/>
<reference evidence="1 2" key="1">
    <citation type="submission" date="2018-10" db="EMBL/GenBank/DDBJ databases">
        <title>Parasedimentitalea marina sp. nov., a psychrophilic bacterium isolated from deep seawater of the New Britain Trench.</title>
        <authorList>
            <person name="Cao J."/>
        </authorList>
    </citation>
    <scope>NUCLEOTIDE SEQUENCE [LARGE SCALE GENOMIC DNA]</scope>
    <source>
        <strain evidence="1 2">W43</strain>
    </source>
</reference>
<dbReference type="EMBL" id="CP033219">
    <property type="protein sequence ID" value="AZV77891.1"/>
    <property type="molecule type" value="Genomic_DNA"/>
</dbReference>
<name>A0A3T0N1L7_9RHOB</name>